<keyword evidence="1" id="KW-0812">Transmembrane</keyword>
<dbReference type="Pfam" id="PF01569">
    <property type="entry name" value="PAP2"/>
    <property type="match status" value="1"/>
</dbReference>
<feature type="domain" description="Phosphatidic acid phosphatase type 2/haloperoxidase" evidence="2">
    <location>
        <begin position="58"/>
        <end position="165"/>
    </location>
</feature>
<dbReference type="SMART" id="SM00014">
    <property type="entry name" value="acidPPc"/>
    <property type="match status" value="1"/>
</dbReference>
<dbReference type="GO" id="GO:0050380">
    <property type="term" value="F:undecaprenyl-diphosphatase activity"/>
    <property type="evidence" value="ECO:0007669"/>
    <property type="project" value="InterPro"/>
</dbReference>
<dbReference type="AlphaFoldDB" id="A0A9X1WT88"/>
<dbReference type="InterPro" id="IPR036938">
    <property type="entry name" value="PAP2/HPO_sf"/>
</dbReference>
<evidence type="ECO:0000313" key="4">
    <source>
        <dbReference type="Proteomes" id="UP001139347"/>
    </source>
</evidence>
<keyword evidence="4" id="KW-1185">Reference proteome</keyword>
<dbReference type="EMBL" id="JALIRP010000016">
    <property type="protein sequence ID" value="MCJ8014902.1"/>
    <property type="molecule type" value="Genomic_DNA"/>
</dbReference>
<gene>
    <name evidence="3" type="ORF">MUG84_24765</name>
</gene>
<dbReference type="Gene3D" id="1.20.144.10">
    <property type="entry name" value="Phosphatidic acid phosphatase type 2/haloperoxidase"/>
    <property type="match status" value="1"/>
</dbReference>
<protein>
    <submittedName>
        <fullName evidence="3">Undecaprenyl-diphosphatase</fullName>
    </submittedName>
</protein>
<organism evidence="3 4">
    <name type="scientific">Paenibacillus mangrovi</name>
    <dbReference type="NCBI Taxonomy" id="2931978"/>
    <lineage>
        <taxon>Bacteria</taxon>
        <taxon>Bacillati</taxon>
        <taxon>Bacillota</taxon>
        <taxon>Bacilli</taxon>
        <taxon>Bacillales</taxon>
        <taxon>Paenibacillaceae</taxon>
        <taxon>Paenibacillus</taxon>
    </lineage>
</organism>
<keyword evidence="1" id="KW-1133">Transmembrane helix</keyword>
<dbReference type="Proteomes" id="UP001139347">
    <property type="component" value="Unassembled WGS sequence"/>
</dbReference>
<dbReference type="PANTHER" id="PTHR14969:SF58">
    <property type="entry name" value="UNDECAPRENYL-DIPHOSPHATASE BCRC"/>
    <property type="match status" value="1"/>
</dbReference>
<sequence>MSIGQLDYQLFQSINEWASSASFLNPVMIFLAKDAFYLFFIGLLVYWFTRSDKNRRMVVESAIATCVGLGISFILGHLFYRDRPFVAHTVHQLIDHAVNASFPSDHAIGAFAIATSIALFRKKDGIVWLILAGLIAFSRVWTGVHYPGDIVAGALIGVMVSSVVHQVLLQSKTLSGWVNACISFYEKWEVKIWPLQSKKTQQATPQEK</sequence>
<evidence type="ECO:0000256" key="1">
    <source>
        <dbReference type="SAM" id="Phobius"/>
    </source>
</evidence>
<feature type="transmembrane region" description="Helical" evidence="1">
    <location>
        <begin position="27"/>
        <end position="49"/>
    </location>
</feature>
<accession>A0A9X1WT88</accession>
<comment type="caution">
    <text evidence="3">The sequence shown here is derived from an EMBL/GenBank/DDBJ whole genome shotgun (WGS) entry which is preliminary data.</text>
</comment>
<dbReference type="PANTHER" id="PTHR14969">
    <property type="entry name" value="SPHINGOSINE-1-PHOSPHATE PHOSPHOHYDROLASE"/>
    <property type="match status" value="1"/>
</dbReference>
<proteinExistence type="predicted"/>
<dbReference type="SUPFAM" id="SSF48317">
    <property type="entry name" value="Acid phosphatase/Vanadium-dependent haloperoxidase"/>
    <property type="match status" value="1"/>
</dbReference>
<feature type="transmembrane region" description="Helical" evidence="1">
    <location>
        <begin position="126"/>
        <end position="144"/>
    </location>
</feature>
<name>A0A9X1WT88_9BACL</name>
<feature type="transmembrane region" description="Helical" evidence="1">
    <location>
        <begin position="61"/>
        <end position="80"/>
    </location>
</feature>
<dbReference type="GO" id="GO:0005886">
    <property type="term" value="C:plasma membrane"/>
    <property type="evidence" value="ECO:0007669"/>
    <property type="project" value="InterPro"/>
</dbReference>
<dbReference type="InterPro" id="IPR000326">
    <property type="entry name" value="PAP2/HPO"/>
</dbReference>
<reference evidence="3" key="1">
    <citation type="submission" date="2022-04" db="EMBL/GenBank/DDBJ databases">
        <title>Paenibacillus mangrovi sp. nov., a novel endophytic bacterium isolated from bark of Kandelia candel.</title>
        <authorList>
            <person name="Tuo L."/>
        </authorList>
    </citation>
    <scope>NUCLEOTIDE SEQUENCE</scope>
    <source>
        <strain evidence="3">KQZ6P-2</strain>
    </source>
</reference>
<keyword evidence="1" id="KW-0472">Membrane</keyword>
<dbReference type="RefSeq" id="WP_244730414.1">
    <property type="nucleotide sequence ID" value="NZ_JALIRP010000016.1"/>
</dbReference>
<dbReference type="CDD" id="cd03385">
    <property type="entry name" value="PAP2_BcrC_like"/>
    <property type="match status" value="1"/>
</dbReference>
<feature type="transmembrane region" description="Helical" evidence="1">
    <location>
        <begin position="150"/>
        <end position="169"/>
    </location>
</feature>
<evidence type="ECO:0000313" key="3">
    <source>
        <dbReference type="EMBL" id="MCJ8014902.1"/>
    </source>
</evidence>
<dbReference type="InterPro" id="IPR033879">
    <property type="entry name" value="UPP_Pase"/>
</dbReference>
<evidence type="ECO:0000259" key="2">
    <source>
        <dbReference type="SMART" id="SM00014"/>
    </source>
</evidence>